<dbReference type="SUPFAM" id="SSF69255">
    <property type="entry name" value="gp5 N-terminal domain-like"/>
    <property type="match status" value="1"/>
</dbReference>
<feature type="region of interest" description="Disordered" evidence="1">
    <location>
        <begin position="585"/>
        <end position="605"/>
    </location>
</feature>
<dbReference type="Gene3D" id="2.40.50.230">
    <property type="entry name" value="Gp5 N-terminal domain"/>
    <property type="match status" value="1"/>
</dbReference>
<sequence length="605" mass="66587">MSISTVTNITIDNQPLLKFNRLVIEQKVNGHHKFSIIHHVSYDLLSSALEKAKSYVGAKVLITTKPVQFGTGNELQFRGIVSEVKLIRANGSAGGILINGFSPTFQMEGLPDTMSFNDQSVKEIAEQIISRYPSDRLEPQIEIENDEVNPFVVQYKESDFQFLSRIAQKKGLWFYYNGRELILGKPKSKNITLKYGENISSFNLEMRTKPVNFSFMGYDPSAASNGSVSSGSVNYSSNSLGEFLYEHSKKFYPAEAQMLYNNPINEGSVDDHLNKRTETQLLSQSSDLLTLTGNSDHPAIRVGDVVEVVDPGFSVNSLDVLKIQEQNYGKYLITDIIHICDEAGNYSNEFQGITADSTLPPYGNVHNIPIAETQPAVVVDNNDPAGIGRVQVQFPWQQRNNSISPWIRLIQPHSGGGKGFYFVPEIGEEVLVGFESGNAEKPYVMGTQYNGAESSGYHTSGNDKKVIHTRSGTKVILNDAEGSVFIEDPSGNTWLMDGKGNINVNAPNTISMNATDIIMNASKSISSTAGTNITEAAGGMITQTAVMDYTLLAANILEIAKGERKSKASEMKETSKNRQVVSMENNNIHAQKTFQNNNGEKGTYH</sequence>
<evidence type="ECO:0000313" key="4">
    <source>
        <dbReference type="Proteomes" id="UP001549146"/>
    </source>
</evidence>
<organism evidence="3 4">
    <name type="scientific">Moheibacter stercoris</name>
    <dbReference type="NCBI Taxonomy" id="1628251"/>
    <lineage>
        <taxon>Bacteria</taxon>
        <taxon>Pseudomonadati</taxon>
        <taxon>Bacteroidota</taxon>
        <taxon>Flavobacteriia</taxon>
        <taxon>Flavobacteriales</taxon>
        <taxon>Weeksellaceae</taxon>
        <taxon>Moheibacter</taxon>
    </lineage>
</organism>
<evidence type="ECO:0000259" key="2">
    <source>
        <dbReference type="Pfam" id="PF04717"/>
    </source>
</evidence>
<keyword evidence="4" id="KW-1185">Reference proteome</keyword>
<comment type="caution">
    <text evidence="3">The sequence shown here is derived from an EMBL/GenBank/DDBJ whole genome shotgun (WGS) entry which is preliminary data.</text>
</comment>
<name>A0ABV2LPJ3_9FLAO</name>
<accession>A0ABV2LPJ3</accession>
<dbReference type="InterPro" id="IPR037026">
    <property type="entry name" value="Vgr_OB-fold_dom_sf"/>
</dbReference>
<gene>
    <name evidence="3" type="ORF">ABID46_000049</name>
</gene>
<reference evidence="3 4" key="1">
    <citation type="submission" date="2024-06" db="EMBL/GenBank/DDBJ databases">
        <title>Genomic Encyclopedia of Type Strains, Phase IV (KMG-IV): sequencing the most valuable type-strain genomes for metagenomic binning, comparative biology and taxonomic classification.</title>
        <authorList>
            <person name="Goeker M."/>
        </authorList>
    </citation>
    <scope>NUCLEOTIDE SEQUENCE [LARGE SCALE GENOMIC DNA]</scope>
    <source>
        <strain evidence="3 4">DSM 29388</strain>
    </source>
</reference>
<feature type="domain" description="Gp5/Type VI secretion system Vgr protein OB-fold" evidence="2">
    <location>
        <begin position="374"/>
        <end position="449"/>
    </location>
</feature>
<protein>
    <submittedName>
        <fullName evidence="3">Uncharacterized protein involved in type VI secretion and phage assembly</fullName>
    </submittedName>
</protein>
<proteinExistence type="predicted"/>
<dbReference type="InterPro" id="IPR006531">
    <property type="entry name" value="Gp5/Vgr_OB"/>
</dbReference>
<dbReference type="Gene3D" id="2.30.110.50">
    <property type="match status" value="1"/>
</dbReference>
<evidence type="ECO:0000256" key="1">
    <source>
        <dbReference type="SAM" id="MobiDB-lite"/>
    </source>
</evidence>
<dbReference type="Pfam" id="PF04717">
    <property type="entry name" value="Phage_base_V"/>
    <property type="match status" value="1"/>
</dbReference>
<evidence type="ECO:0000313" key="3">
    <source>
        <dbReference type="EMBL" id="MET3730497.1"/>
    </source>
</evidence>
<dbReference type="SUPFAM" id="SSF69279">
    <property type="entry name" value="Phage tail proteins"/>
    <property type="match status" value="1"/>
</dbReference>
<dbReference type="Proteomes" id="UP001549146">
    <property type="component" value="Unassembled WGS sequence"/>
</dbReference>
<dbReference type="Pfam" id="PF05954">
    <property type="entry name" value="Phage_GPD"/>
    <property type="match status" value="1"/>
</dbReference>
<dbReference type="Gene3D" id="4.10.220.110">
    <property type="match status" value="1"/>
</dbReference>
<dbReference type="EMBL" id="JBEPMO010000001">
    <property type="protein sequence ID" value="MET3730497.1"/>
    <property type="molecule type" value="Genomic_DNA"/>
</dbReference>
<dbReference type="RefSeq" id="WP_354505447.1">
    <property type="nucleotide sequence ID" value="NZ_JBEPMO010000001.1"/>
</dbReference>
<dbReference type="Gene3D" id="3.55.50.10">
    <property type="entry name" value="Baseplate protein-like domains"/>
    <property type="match status" value="1"/>
</dbReference>